<evidence type="ECO:0000313" key="7">
    <source>
        <dbReference type="Proteomes" id="UP000595046"/>
    </source>
</evidence>
<accession>A0A7T1T9P8</accession>
<dbReference type="InterPro" id="IPR020841">
    <property type="entry name" value="PKS_Beta-ketoAc_synthase_dom"/>
</dbReference>
<dbReference type="Proteomes" id="UP000595046">
    <property type="component" value="Chromosome"/>
</dbReference>
<dbReference type="PANTHER" id="PTHR11712">
    <property type="entry name" value="POLYKETIDE SYNTHASE-RELATED"/>
    <property type="match status" value="1"/>
</dbReference>
<evidence type="ECO:0000259" key="5">
    <source>
        <dbReference type="PROSITE" id="PS52004"/>
    </source>
</evidence>
<dbReference type="Pfam" id="PF00109">
    <property type="entry name" value="ketoacyl-synt"/>
    <property type="match status" value="1"/>
</dbReference>
<dbReference type="SUPFAM" id="SSF53901">
    <property type="entry name" value="Thiolase-like"/>
    <property type="match status" value="2"/>
</dbReference>
<dbReference type="PROSITE" id="PS52004">
    <property type="entry name" value="KS3_2"/>
    <property type="match status" value="1"/>
</dbReference>
<dbReference type="AlphaFoldDB" id="A0A7T1T9P8"/>
<evidence type="ECO:0000256" key="4">
    <source>
        <dbReference type="RuleBase" id="RU003694"/>
    </source>
</evidence>
<dbReference type="FunFam" id="3.40.47.10:FF:000089">
    <property type="entry name" value="Putative polyketide beta-ketoacyl synthase 2"/>
    <property type="match status" value="1"/>
</dbReference>
<organism evidence="6 7">
    <name type="scientific">Streptomyces bathyalis</name>
    <dbReference type="NCBI Taxonomy" id="2710756"/>
    <lineage>
        <taxon>Bacteria</taxon>
        <taxon>Bacillati</taxon>
        <taxon>Actinomycetota</taxon>
        <taxon>Actinomycetes</taxon>
        <taxon>Kitasatosporales</taxon>
        <taxon>Streptomycetaceae</taxon>
        <taxon>Streptomyces</taxon>
    </lineage>
</organism>
<feature type="domain" description="Ketosynthase family 3 (KS3)" evidence="5">
    <location>
        <begin position="3"/>
        <end position="407"/>
    </location>
</feature>
<dbReference type="KEGG" id="sbat:G4Z16_23875"/>
<dbReference type="InterPro" id="IPR014030">
    <property type="entry name" value="Ketoacyl_synth_N"/>
</dbReference>
<dbReference type="Pfam" id="PF02801">
    <property type="entry name" value="Ketoacyl-synt_C"/>
    <property type="match status" value="1"/>
</dbReference>
<dbReference type="EMBL" id="CP048882">
    <property type="protein sequence ID" value="QPP08943.1"/>
    <property type="molecule type" value="Genomic_DNA"/>
</dbReference>
<name>A0A7T1T9P8_9ACTN</name>
<dbReference type="SMART" id="SM00825">
    <property type="entry name" value="PKS_KS"/>
    <property type="match status" value="1"/>
</dbReference>
<evidence type="ECO:0000256" key="3">
    <source>
        <dbReference type="ARBA" id="ARBA00023315"/>
    </source>
</evidence>
<protein>
    <submittedName>
        <fullName evidence="6">Ketosynthase chain-length factor</fullName>
    </submittedName>
</protein>
<dbReference type="RefSeq" id="WP_197352722.1">
    <property type="nucleotide sequence ID" value="NZ_CP048882.1"/>
</dbReference>
<dbReference type="PANTHER" id="PTHR11712:SF322">
    <property type="entry name" value="POLYKETIDE BETA-KETOACYL SYNTHASE 2-RELATED"/>
    <property type="match status" value="1"/>
</dbReference>
<comment type="similarity">
    <text evidence="1 4">Belongs to the thiolase-like superfamily. Beta-ketoacyl-ACP synthases family.</text>
</comment>
<dbReference type="CDD" id="cd00832">
    <property type="entry name" value="CLF"/>
    <property type="match status" value="1"/>
</dbReference>
<keyword evidence="7" id="KW-1185">Reference proteome</keyword>
<sequence>MTGSAAVVTGLGVIAANGTGTEAYWEALLAGKNAIAEISAFDAGGYPIRLAGEARDFEGSDHLPSRLLKQTDRATQMSLVATEWALADAGADPESFRDYDMGVATSSAAGGYGYGQAELQKLWGQGSEFVSVYQSYAWFYAVNTGQVSIRHGMRGSNSVLVGEQAGGLDAVANARRSIRNGATTLMVTGGTETTLCPWGWVAHVADARVSRSAEARTAYMPFDAEASGHVPGEGGAMLIAEDAASWRARGGRNVYGVLAGHASTFDPPPDSGRGSTLGRAVRNALADAGIGPEEVDVVFADAAGEPEADSAEARALTEVFGPLGVPVTAPKTMFGRLYGGGGPLDLATALLSIRHRTIPPTTNTRVLAGDCAGLDLVLGEPRQGAVRTALVLARGYGGFNSATVVRDHPTDSQ</sequence>
<dbReference type="InterPro" id="IPR014031">
    <property type="entry name" value="Ketoacyl_synth_C"/>
</dbReference>
<evidence type="ECO:0000256" key="1">
    <source>
        <dbReference type="ARBA" id="ARBA00008467"/>
    </source>
</evidence>
<dbReference type="InterPro" id="IPR000794">
    <property type="entry name" value="Beta-ketoacyl_synthase"/>
</dbReference>
<dbReference type="InterPro" id="IPR016039">
    <property type="entry name" value="Thiolase-like"/>
</dbReference>
<gene>
    <name evidence="6" type="ORF">G4Z16_23875</name>
</gene>
<keyword evidence="3" id="KW-0012">Acyltransferase</keyword>
<evidence type="ECO:0000313" key="6">
    <source>
        <dbReference type="EMBL" id="QPP08943.1"/>
    </source>
</evidence>
<reference evidence="7" key="1">
    <citation type="submission" date="2020-02" db="EMBL/GenBank/DDBJ databases">
        <title>Streptomyces sp. ASO4wet.</title>
        <authorList>
            <person name="Risdian C."/>
            <person name="Landwehr W."/>
            <person name="Schupp P."/>
            <person name="Wink J."/>
        </authorList>
    </citation>
    <scope>NUCLEOTIDE SEQUENCE [LARGE SCALE GENOMIC DNA]</scope>
    <source>
        <strain evidence="7">ASO4wet</strain>
    </source>
</reference>
<evidence type="ECO:0000256" key="2">
    <source>
        <dbReference type="ARBA" id="ARBA00022679"/>
    </source>
</evidence>
<dbReference type="Gene3D" id="3.40.47.10">
    <property type="match status" value="2"/>
</dbReference>
<proteinExistence type="inferred from homology"/>
<dbReference type="GO" id="GO:0004315">
    <property type="term" value="F:3-oxoacyl-[acyl-carrier-protein] synthase activity"/>
    <property type="evidence" value="ECO:0007669"/>
    <property type="project" value="TreeGrafter"/>
</dbReference>
<dbReference type="GO" id="GO:0006633">
    <property type="term" value="P:fatty acid biosynthetic process"/>
    <property type="evidence" value="ECO:0007669"/>
    <property type="project" value="TreeGrafter"/>
</dbReference>
<keyword evidence="2 4" id="KW-0808">Transferase</keyword>